<feature type="compositionally biased region" description="Polar residues" evidence="1">
    <location>
        <begin position="17"/>
        <end position="37"/>
    </location>
</feature>
<evidence type="ECO:0000256" key="1">
    <source>
        <dbReference type="SAM" id="MobiDB-lite"/>
    </source>
</evidence>
<feature type="compositionally biased region" description="Acidic residues" evidence="1">
    <location>
        <begin position="744"/>
        <end position="759"/>
    </location>
</feature>
<dbReference type="Proteomes" id="UP000684084">
    <property type="component" value="Unassembled WGS sequence"/>
</dbReference>
<feature type="region of interest" description="Disordered" evidence="1">
    <location>
        <begin position="186"/>
        <end position="240"/>
    </location>
</feature>
<reference evidence="2" key="1">
    <citation type="submission" date="2020-05" db="EMBL/GenBank/DDBJ databases">
        <authorList>
            <person name="Rincon C."/>
            <person name="Sanders R I."/>
            <person name="Robbins C."/>
            <person name="Chaturvedi A."/>
        </authorList>
    </citation>
    <scope>NUCLEOTIDE SEQUENCE</scope>
    <source>
        <strain evidence="2">CHB12</strain>
    </source>
</reference>
<sequence length="759" mass="88237">MADMERSSKKRGKGRKTNSITQTTRVPLRSLRSQRQFNDVRQDNPERNSQDDHQESLQNHEIHDQQIHDTRKIQIAENKFPMLIMGDENRFLKTTYFQYIQYCESLSASFFKGRSTEVQNNILKANFGLTNEDILSWENRASRYQMTPQSFSFFLHVAMYSASHGFNAVYDGIQQRYAERKQIMNVVRKHEDKSKKRKAKKNKKKKHQTVDSDSDPLTNDESDDYMRNTVDDDDQIGDDQDVNINRSIADASGSQSHVDQPFDMDVTPVEPVSNLDVTMPQLQLLQQPDNNLSNLTKSSNKKKKSNKNIIQQVITGHKPGDDGTSQVRDILVYDIPWVDMRTALDNQFDWEQLHLSWNRHDSPSQRTRSFGNNTNKDRQRTSGSRQTDKSKQNSKNSKKKPQEAKSEKHKKQKKDKSRKTSRSKVLAEILDVLLPDKEKVTNEEEEDSSDVSEENESETPRKYRKNDTDNLMPKAKKTTGQSEKEEYYIIPIKFLEKLNNQNKVLWKNQLKQEKRLEDIKQILLKIHREESLSPAFFKKDIVTITKEIQKKSLYPTPELFKEYLEVYIEKGSKGYINDIGRHRWDSRFYSEFMPICLDKMKNRRGILAKEIRATLFKTCNIPEIKTNSGAKITDWKKSPCVTEAYANLWKVDNTGLFVINGIIMKAMPKESKENCLTPSIISFALAVCCIVLNPHSDEIRCTEDAIKQRSSIFLVLLNENTFPKESDISEIQEGSREMTNYNDNVEEISEDDDDARLFE</sequence>
<accession>A0A915YUS3</accession>
<evidence type="ECO:0000313" key="2">
    <source>
        <dbReference type="EMBL" id="CAB5342816.1"/>
    </source>
</evidence>
<feature type="compositionally biased region" description="Basic and acidic residues" evidence="1">
    <location>
        <begin position="375"/>
        <end position="391"/>
    </location>
</feature>
<feature type="compositionally biased region" description="Basic and acidic residues" evidence="1">
    <location>
        <begin position="38"/>
        <end position="68"/>
    </location>
</feature>
<feature type="compositionally biased region" description="Basic residues" evidence="1">
    <location>
        <begin position="195"/>
        <end position="207"/>
    </location>
</feature>
<feature type="compositionally biased region" description="Acidic residues" evidence="1">
    <location>
        <begin position="443"/>
        <end position="457"/>
    </location>
</feature>
<feature type="compositionally biased region" description="Acidic residues" evidence="1">
    <location>
        <begin position="212"/>
        <end position="223"/>
    </location>
</feature>
<feature type="compositionally biased region" description="Acidic residues" evidence="1">
    <location>
        <begin position="231"/>
        <end position="240"/>
    </location>
</feature>
<comment type="caution">
    <text evidence="2">The sequence shown here is derived from an EMBL/GenBank/DDBJ whole genome shotgun (WGS) entry which is preliminary data.</text>
</comment>
<dbReference type="AlphaFoldDB" id="A0A915YUS3"/>
<dbReference type="EMBL" id="CAGKOT010000005">
    <property type="protein sequence ID" value="CAB5342816.1"/>
    <property type="molecule type" value="Genomic_DNA"/>
</dbReference>
<evidence type="ECO:0000313" key="3">
    <source>
        <dbReference type="Proteomes" id="UP000684084"/>
    </source>
</evidence>
<feature type="region of interest" description="Disordered" evidence="1">
    <location>
        <begin position="1"/>
        <end position="68"/>
    </location>
</feature>
<protein>
    <submittedName>
        <fullName evidence="2">Uncharacterized protein</fullName>
    </submittedName>
</protein>
<dbReference type="VEuPathDB" id="FungiDB:RhiirFUN_025902"/>
<feature type="region of interest" description="Disordered" evidence="1">
    <location>
        <begin position="727"/>
        <end position="759"/>
    </location>
</feature>
<name>A0A915YUS3_9GLOM</name>
<organism evidence="2 3">
    <name type="scientific">Rhizophagus irregularis</name>
    <dbReference type="NCBI Taxonomy" id="588596"/>
    <lineage>
        <taxon>Eukaryota</taxon>
        <taxon>Fungi</taxon>
        <taxon>Fungi incertae sedis</taxon>
        <taxon>Mucoromycota</taxon>
        <taxon>Glomeromycotina</taxon>
        <taxon>Glomeromycetes</taxon>
        <taxon>Glomerales</taxon>
        <taxon>Glomeraceae</taxon>
        <taxon>Rhizophagus</taxon>
    </lineage>
</organism>
<feature type="region of interest" description="Disordered" evidence="1">
    <location>
        <begin position="288"/>
        <end position="307"/>
    </location>
</feature>
<dbReference type="OrthoDB" id="2378787at2759"/>
<proteinExistence type="predicted"/>
<feature type="region of interest" description="Disordered" evidence="1">
    <location>
        <begin position="436"/>
        <end position="479"/>
    </location>
</feature>
<dbReference type="VEuPathDB" id="FungiDB:RhiirFUN_013722"/>
<feature type="compositionally biased region" description="Basic and acidic residues" evidence="1">
    <location>
        <begin position="458"/>
        <end position="468"/>
    </location>
</feature>
<feature type="compositionally biased region" description="Polar residues" evidence="1">
    <location>
        <begin position="364"/>
        <end position="374"/>
    </location>
</feature>
<gene>
    <name evidence="2" type="ORF">CHRIB12_LOCUS3798</name>
</gene>
<feature type="compositionally biased region" description="Low complexity" evidence="1">
    <location>
        <begin position="288"/>
        <end position="298"/>
    </location>
</feature>
<feature type="region of interest" description="Disordered" evidence="1">
    <location>
        <begin position="360"/>
        <end position="422"/>
    </location>
</feature>
<feature type="compositionally biased region" description="Basic residues" evidence="1">
    <location>
        <begin position="407"/>
        <end position="422"/>
    </location>
</feature>